<organism evidence="6">
    <name type="scientific">uncultured marine group II/III euryarchaeote KM3_57_F04</name>
    <dbReference type="NCBI Taxonomy" id="1456465"/>
    <lineage>
        <taxon>Archaea</taxon>
        <taxon>Methanobacteriati</taxon>
        <taxon>Methanobacteriota</taxon>
        <taxon>environmental samples</taxon>
    </lineage>
</organism>
<dbReference type="InterPro" id="IPR007197">
    <property type="entry name" value="rSAM"/>
</dbReference>
<dbReference type="AlphaFoldDB" id="A0A075HEZ6"/>
<dbReference type="InterPro" id="IPR058374">
    <property type="entry name" value="DUF8061"/>
</dbReference>
<dbReference type="Gene3D" id="3.20.20.70">
    <property type="entry name" value="Aldolase class I"/>
    <property type="match status" value="1"/>
</dbReference>
<keyword evidence="4" id="KW-0411">Iron-sulfur</keyword>
<accession>A0A075HEZ6</accession>
<evidence type="ECO:0000259" key="5">
    <source>
        <dbReference type="PROSITE" id="PS51918"/>
    </source>
</evidence>
<keyword evidence="6" id="KW-0670">Pyruvate</keyword>
<dbReference type="EMBL" id="KF900959">
    <property type="protein sequence ID" value="AIF12942.1"/>
    <property type="molecule type" value="Genomic_DNA"/>
</dbReference>
<dbReference type="SFLD" id="SFLDG01108">
    <property type="entry name" value="Uncharacterised_Radical_SAM_Su"/>
    <property type="match status" value="1"/>
</dbReference>
<proteinExistence type="predicted"/>
<evidence type="ECO:0000256" key="4">
    <source>
        <dbReference type="ARBA" id="ARBA00023014"/>
    </source>
</evidence>
<dbReference type="InterPro" id="IPR058240">
    <property type="entry name" value="rSAM_sf"/>
</dbReference>
<evidence type="ECO:0000256" key="1">
    <source>
        <dbReference type="ARBA" id="ARBA00022691"/>
    </source>
</evidence>
<keyword evidence="6" id="KW-0456">Lyase</keyword>
<keyword evidence="2" id="KW-0479">Metal-binding</keyword>
<sequence>MSINLRLPSLPEPIEPPARDEAEGCIQCQMGSKLVLFVTGECHWMCDYCPLSETRREIDHMYANERRCEVGDWAAVIEEGKAMNATGTGITGGDPMMARERSMEACRQLKAAFGPDHHIHLYTSIPFAPKHAAEVAESGLTEIRFHLLDLNLERYLPTMRACAEAGIVTGVELPCEPDQEERLYELIEELREAPIEFLNLNELEITVGNHTNMELRGFNLSDELTAGADGSSELARALRARVEMGNHEIPDDQGVTREPYGYSIKFCTATYKDAGQLRRRFIRRGEASIAPHERITDDGTLIFGAIYCADEDAVDFVDELVEVCDIPRRFLYHDSGNGRIEVPLLLAEGIADEIDAPAAMVEVHPTHVRLEVSLIWLNEHRP</sequence>
<dbReference type="CDD" id="cd01335">
    <property type="entry name" value="Radical_SAM"/>
    <property type="match status" value="1"/>
</dbReference>
<reference evidence="6" key="1">
    <citation type="journal article" date="2014" name="Genome Biol. Evol.">
        <title>Pangenome evidence for extensive interdomain horizontal transfer affecting lineage core and shell genes in uncultured planktonic thaumarchaeota and euryarchaeota.</title>
        <authorList>
            <person name="Deschamps P."/>
            <person name="Zivanovic Y."/>
            <person name="Moreira D."/>
            <person name="Rodriguez-Valera F."/>
            <person name="Lopez-Garcia P."/>
        </authorList>
    </citation>
    <scope>NUCLEOTIDE SEQUENCE</scope>
</reference>
<dbReference type="InterPro" id="IPR013785">
    <property type="entry name" value="Aldolase_TIM"/>
</dbReference>
<dbReference type="Pfam" id="PF04055">
    <property type="entry name" value="Radical_SAM"/>
    <property type="match status" value="1"/>
</dbReference>
<dbReference type="PANTHER" id="PTHR43288:SF1">
    <property type="entry name" value="GLYCYL-RADICAL ENZYME ACTIVATING ENZYME MJ0021-RELATED"/>
    <property type="match status" value="1"/>
</dbReference>
<dbReference type="GO" id="GO:0016829">
    <property type="term" value="F:lyase activity"/>
    <property type="evidence" value="ECO:0007669"/>
    <property type="project" value="UniProtKB-KW"/>
</dbReference>
<keyword evidence="3" id="KW-0408">Iron</keyword>
<evidence type="ECO:0000256" key="3">
    <source>
        <dbReference type="ARBA" id="ARBA00023004"/>
    </source>
</evidence>
<dbReference type="GO" id="GO:0051536">
    <property type="term" value="F:iron-sulfur cluster binding"/>
    <property type="evidence" value="ECO:0007669"/>
    <property type="project" value="UniProtKB-KW"/>
</dbReference>
<feature type="domain" description="Radical SAM core" evidence="5">
    <location>
        <begin position="27"/>
        <end position="241"/>
    </location>
</feature>
<dbReference type="Pfam" id="PF26257">
    <property type="entry name" value="DUF8061"/>
    <property type="match status" value="1"/>
</dbReference>
<dbReference type="SUPFAM" id="SSF102114">
    <property type="entry name" value="Radical SAM enzymes"/>
    <property type="match status" value="1"/>
</dbReference>
<dbReference type="PROSITE" id="PS51918">
    <property type="entry name" value="RADICAL_SAM"/>
    <property type="match status" value="1"/>
</dbReference>
<dbReference type="GO" id="GO:0046872">
    <property type="term" value="F:metal ion binding"/>
    <property type="evidence" value="ECO:0007669"/>
    <property type="project" value="UniProtKB-KW"/>
</dbReference>
<name>A0A075HEZ6_9EURY</name>
<evidence type="ECO:0000313" key="6">
    <source>
        <dbReference type="EMBL" id="AIF12942.1"/>
    </source>
</evidence>
<keyword evidence="1" id="KW-0949">S-adenosyl-L-methionine</keyword>
<evidence type="ECO:0000256" key="2">
    <source>
        <dbReference type="ARBA" id="ARBA00022723"/>
    </source>
</evidence>
<dbReference type="InterPro" id="IPR040087">
    <property type="entry name" value="MJ0021-like"/>
</dbReference>
<dbReference type="SFLD" id="SFLDS00029">
    <property type="entry name" value="Radical_SAM"/>
    <property type="match status" value="1"/>
</dbReference>
<protein>
    <submittedName>
        <fullName evidence="6">Putative conserved protein related to pyruvate formate-lyase activating enzyme</fullName>
    </submittedName>
</protein>
<dbReference type="PANTHER" id="PTHR43288">
    <property type="entry name" value="BIOTIN SYNTHASE-RELATED PROTEIN, RADICAL SAM SUPERFAMILY"/>
    <property type="match status" value="1"/>
</dbReference>